<feature type="domain" description="Radical SAM core" evidence="15">
    <location>
        <begin position="122"/>
        <end position="346"/>
    </location>
</feature>
<evidence type="ECO:0000256" key="8">
    <source>
        <dbReference type="ARBA" id="ARBA00022723"/>
    </source>
</evidence>
<keyword evidence="6" id="KW-0004">4Fe-4S</keyword>
<dbReference type="SFLD" id="SFLDG01070">
    <property type="entry name" value="PLP-dependent"/>
    <property type="match status" value="1"/>
</dbReference>
<dbReference type="CDD" id="cd01335">
    <property type="entry name" value="Radical_SAM"/>
    <property type="match status" value="1"/>
</dbReference>
<dbReference type="EMBL" id="CP133218">
    <property type="protein sequence ID" value="WML90631.1"/>
    <property type="molecule type" value="Genomic_DNA"/>
</dbReference>
<evidence type="ECO:0000256" key="9">
    <source>
        <dbReference type="ARBA" id="ARBA00022898"/>
    </source>
</evidence>
<keyword evidence="17" id="KW-1185">Reference proteome</keyword>
<dbReference type="NCBIfam" id="TIGR03821">
    <property type="entry name" value="EFP_modif_epmB"/>
    <property type="match status" value="1"/>
</dbReference>
<dbReference type="PANTHER" id="PTHR30538">
    <property type="entry name" value="LYSINE 2,3-AMINOMUTASE-RELATED"/>
    <property type="match status" value="1"/>
</dbReference>
<dbReference type="Pfam" id="PF04055">
    <property type="entry name" value="Radical_SAM"/>
    <property type="match status" value="1"/>
</dbReference>
<evidence type="ECO:0000256" key="1">
    <source>
        <dbReference type="ARBA" id="ARBA00001352"/>
    </source>
</evidence>
<dbReference type="PANTHER" id="PTHR30538:SF1">
    <property type="entry name" value="L-LYSINE 2,3-AMINOMUTASE"/>
    <property type="match status" value="1"/>
</dbReference>
<evidence type="ECO:0000259" key="15">
    <source>
        <dbReference type="PROSITE" id="PS51918"/>
    </source>
</evidence>
<sequence>MSAKVTVWQRELAGAVRDPLLLMQALGLEETPPNLPLSGEGQEETVFLSSSPDKGRRGGVSFSSLFKLLVPHSYMARMKPGDWNDPLLRQVLPLDDELQVVEGFNHDPVGDQPSLVADGVLHKYHGRVLLVTTGACAVHCRYCFRRHFPYSESNPVKGEWEGALAYIRANPDVREVILSGGDPLTLSDERLALFLGQLAAMPHITRVRFHTRLPVVLPSRIDAGFLQLLAGIRQQVVMVIHANHAQELAADDVQQALAALHSAGVTLLNQAVLLRGVNDSVQAQVDLSESLFAQRVLPYYLHVLDRVAGAAHFEVPESEALPLLEGVRQRLPGFLVPKLVREVAGEKAKTPVV</sequence>
<evidence type="ECO:0000256" key="7">
    <source>
        <dbReference type="ARBA" id="ARBA00022691"/>
    </source>
</evidence>
<feature type="region of interest" description="Disordered" evidence="14">
    <location>
        <begin position="34"/>
        <end position="56"/>
    </location>
</feature>
<organism evidence="16 17">
    <name type="scientific">Thiothrix lacustris</name>
    <dbReference type="NCBI Taxonomy" id="525917"/>
    <lineage>
        <taxon>Bacteria</taxon>
        <taxon>Pseudomonadati</taxon>
        <taxon>Pseudomonadota</taxon>
        <taxon>Gammaproteobacteria</taxon>
        <taxon>Thiotrichales</taxon>
        <taxon>Thiotrichaceae</taxon>
        <taxon>Thiothrix</taxon>
    </lineage>
</organism>
<gene>
    <name evidence="16" type="primary">epmB</name>
    <name evidence="16" type="ORF">RCF98_16880</name>
</gene>
<evidence type="ECO:0000256" key="10">
    <source>
        <dbReference type="ARBA" id="ARBA00023004"/>
    </source>
</evidence>
<comment type="cofactor">
    <cofactor evidence="2">
        <name>pyridoxal 5'-phosphate</name>
        <dbReference type="ChEBI" id="CHEBI:597326"/>
    </cofactor>
</comment>
<evidence type="ECO:0000313" key="16">
    <source>
        <dbReference type="EMBL" id="WML90631.1"/>
    </source>
</evidence>
<dbReference type="InterPro" id="IPR022462">
    <property type="entry name" value="EpmB"/>
</dbReference>
<evidence type="ECO:0000256" key="3">
    <source>
        <dbReference type="ARBA" id="ARBA00001966"/>
    </source>
</evidence>
<comment type="similarity">
    <text evidence="4">Belongs to the radical SAM superfamily. KamA family.</text>
</comment>
<evidence type="ECO:0000256" key="12">
    <source>
        <dbReference type="ARBA" id="ARBA00023235"/>
    </source>
</evidence>
<reference evidence="16 17" key="1">
    <citation type="submission" date="2023-08" db="EMBL/GenBank/DDBJ databases">
        <title>New molecular markers tilS and rpoB for phylogenetic and monitoring studies of the genus Thiothrix biodiversity.</title>
        <authorList>
            <person name="Ravin N.V."/>
            <person name="Smolyakov D."/>
            <person name="Markov N.D."/>
            <person name="Beletsky A.V."/>
            <person name="Mardanov A.V."/>
            <person name="Rudenko T.S."/>
            <person name="Grabovich M.Y."/>
        </authorList>
    </citation>
    <scope>NUCLEOTIDE SEQUENCE [LARGE SCALE GENOMIC DNA]</scope>
    <source>
        <strain evidence="16 17">MK1</strain>
    </source>
</reference>
<dbReference type="SFLD" id="SFLDS00029">
    <property type="entry name" value="Radical_SAM"/>
    <property type="match status" value="1"/>
</dbReference>
<evidence type="ECO:0000313" key="17">
    <source>
        <dbReference type="Proteomes" id="UP001236657"/>
    </source>
</evidence>
<dbReference type="SUPFAM" id="SSF102114">
    <property type="entry name" value="Radical SAM enzymes"/>
    <property type="match status" value="1"/>
</dbReference>
<proteinExistence type="inferred from homology"/>
<evidence type="ECO:0000256" key="2">
    <source>
        <dbReference type="ARBA" id="ARBA00001933"/>
    </source>
</evidence>
<keyword evidence="10" id="KW-0408">Iron</keyword>
<evidence type="ECO:0000256" key="4">
    <source>
        <dbReference type="ARBA" id="ARBA00008703"/>
    </source>
</evidence>
<keyword evidence="11" id="KW-0411">Iron-sulfur</keyword>
<dbReference type="NCBIfam" id="TIGR00238">
    <property type="entry name" value="KamA family radical SAM protein"/>
    <property type="match status" value="1"/>
</dbReference>
<protein>
    <recommendedName>
        <fullName evidence="5">L-lysine 2,3-aminomutase</fullName>
    </recommendedName>
    <alternativeName>
        <fullName evidence="13">EF-P post-translational modification enzyme B</fullName>
    </alternativeName>
</protein>
<dbReference type="InterPro" id="IPR007197">
    <property type="entry name" value="rSAM"/>
</dbReference>
<evidence type="ECO:0000256" key="14">
    <source>
        <dbReference type="SAM" id="MobiDB-lite"/>
    </source>
</evidence>
<evidence type="ECO:0000256" key="11">
    <source>
        <dbReference type="ARBA" id="ARBA00023014"/>
    </source>
</evidence>
<comment type="catalytic activity">
    <reaction evidence="1">
        <text>L-lysine = D-beta-lysine</text>
        <dbReference type="Rhea" id="RHEA:44148"/>
        <dbReference type="ChEBI" id="CHEBI:32551"/>
        <dbReference type="ChEBI" id="CHEBI:84138"/>
    </reaction>
</comment>
<evidence type="ECO:0000256" key="13">
    <source>
        <dbReference type="ARBA" id="ARBA00030756"/>
    </source>
</evidence>
<dbReference type="PROSITE" id="PS51918">
    <property type="entry name" value="RADICAL_SAM"/>
    <property type="match status" value="1"/>
</dbReference>
<dbReference type="InterPro" id="IPR003739">
    <property type="entry name" value="Lys_aminomutase/Glu_NH3_mut"/>
</dbReference>
<dbReference type="RefSeq" id="WP_308895146.1">
    <property type="nucleotide sequence ID" value="NZ_CP133218.1"/>
</dbReference>
<evidence type="ECO:0000256" key="6">
    <source>
        <dbReference type="ARBA" id="ARBA00022485"/>
    </source>
</evidence>
<name>A0ABY9MS28_9GAMM</name>
<accession>A0ABY9MS28</accession>
<dbReference type="InterPro" id="IPR058240">
    <property type="entry name" value="rSAM_sf"/>
</dbReference>
<comment type="cofactor">
    <cofactor evidence="3">
        <name>[4Fe-4S] cluster</name>
        <dbReference type="ChEBI" id="CHEBI:49883"/>
    </cofactor>
</comment>
<dbReference type="Gene3D" id="3.20.20.70">
    <property type="entry name" value="Aldolase class I"/>
    <property type="match status" value="1"/>
</dbReference>
<evidence type="ECO:0000256" key="5">
    <source>
        <dbReference type="ARBA" id="ARBA00022363"/>
    </source>
</evidence>
<keyword evidence="7" id="KW-0949">S-adenosyl-L-methionine</keyword>
<keyword evidence="8" id="KW-0479">Metal-binding</keyword>
<dbReference type="Proteomes" id="UP001236657">
    <property type="component" value="Chromosome"/>
</dbReference>
<dbReference type="InterPro" id="IPR013785">
    <property type="entry name" value="Aldolase_TIM"/>
</dbReference>
<keyword evidence="9" id="KW-0663">Pyridoxal phosphate</keyword>
<dbReference type="SFLD" id="SFLDF00314">
    <property type="entry name" value="L-lysine_2_3-aminomutase_(yjeK"/>
    <property type="match status" value="1"/>
</dbReference>
<keyword evidence="12" id="KW-0413">Isomerase</keyword>
<dbReference type="PIRSF" id="PIRSF004911">
    <property type="entry name" value="DUF160"/>
    <property type="match status" value="1"/>
</dbReference>